<name>A0A1I6GFN8_9EURY</name>
<dbReference type="InterPro" id="IPR058388">
    <property type="entry name" value="DUF8075"/>
</dbReference>
<proteinExistence type="predicted"/>
<reference evidence="3" key="1">
    <citation type="submission" date="2016-10" db="EMBL/GenBank/DDBJ databases">
        <authorList>
            <person name="Varghese N."/>
            <person name="Submissions S."/>
        </authorList>
    </citation>
    <scope>NUCLEOTIDE SEQUENCE [LARGE SCALE GENOMIC DNA]</scope>
    <source>
        <strain evidence="3">CGMCC 1.7736</strain>
    </source>
</reference>
<dbReference type="Proteomes" id="UP000198531">
    <property type="component" value="Unassembled WGS sequence"/>
</dbReference>
<dbReference type="RefSeq" id="WP_089805252.1">
    <property type="nucleotide sequence ID" value="NZ_FOYT01000001.1"/>
</dbReference>
<dbReference type="AlphaFoldDB" id="A0A1I6GFN8"/>
<dbReference type="STRING" id="553469.SAMN04487947_1065"/>
<dbReference type="EMBL" id="FOYT01000001">
    <property type="protein sequence ID" value="SFR40897.1"/>
    <property type="molecule type" value="Genomic_DNA"/>
</dbReference>
<accession>A0A1I6GFN8</accession>
<sequence>MRPIRFEEADGPDRTQIGEGLTRVAVEADRLETGRAAGKYFLRHDDGCAVCGAAVRTGKPFYLDPETGEILCETHGSERRAGE</sequence>
<evidence type="ECO:0000313" key="3">
    <source>
        <dbReference type="Proteomes" id="UP000198531"/>
    </source>
</evidence>
<feature type="domain" description="DUF8075" evidence="1">
    <location>
        <begin position="1"/>
        <end position="81"/>
    </location>
</feature>
<gene>
    <name evidence="2" type="ORF">SAMN04487947_1065</name>
</gene>
<protein>
    <recommendedName>
        <fullName evidence="1">DUF8075 domain-containing protein</fullName>
    </recommendedName>
</protein>
<keyword evidence="3" id="KW-1185">Reference proteome</keyword>
<evidence type="ECO:0000259" key="1">
    <source>
        <dbReference type="Pfam" id="PF26276"/>
    </source>
</evidence>
<evidence type="ECO:0000313" key="2">
    <source>
        <dbReference type="EMBL" id="SFR40897.1"/>
    </source>
</evidence>
<organism evidence="2 3">
    <name type="scientific">Halogeometricum rufum</name>
    <dbReference type="NCBI Taxonomy" id="553469"/>
    <lineage>
        <taxon>Archaea</taxon>
        <taxon>Methanobacteriati</taxon>
        <taxon>Methanobacteriota</taxon>
        <taxon>Stenosarchaea group</taxon>
        <taxon>Halobacteria</taxon>
        <taxon>Halobacteriales</taxon>
        <taxon>Haloferacaceae</taxon>
        <taxon>Halogeometricum</taxon>
    </lineage>
</organism>
<dbReference type="OrthoDB" id="297482at2157"/>
<dbReference type="Pfam" id="PF26276">
    <property type="entry name" value="DUF8075"/>
    <property type="match status" value="1"/>
</dbReference>